<protein>
    <submittedName>
        <fullName evidence="2">FAD-dependent pyridine nucleotide-disulfide oxidoreductase</fullName>
    </submittedName>
</protein>
<dbReference type="InterPro" id="IPR052189">
    <property type="entry name" value="L-asp_N-monooxygenase_NS-form"/>
</dbReference>
<comment type="caution">
    <text evidence="2">The sequence shown here is derived from an EMBL/GenBank/DDBJ whole genome shotgun (WGS) entry which is preliminary data.</text>
</comment>
<dbReference type="RefSeq" id="WP_133315122.1">
    <property type="nucleotide sequence ID" value="NZ_SMTL01000001.1"/>
</dbReference>
<organism evidence="2 3">
    <name type="scientific">Rhizobium deserti</name>
    <dbReference type="NCBI Taxonomy" id="2547961"/>
    <lineage>
        <taxon>Bacteria</taxon>
        <taxon>Pseudomonadati</taxon>
        <taxon>Pseudomonadota</taxon>
        <taxon>Alphaproteobacteria</taxon>
        <taxon>Hyphomicrobiales</taxon>
        <taxon>Rhizobiaceae</taxon>
        <taxon>Rhizobium/Agrobacterium group</taxon>
        <taxon>Rhizobium</taxon>
    </lineage>
</organism>
<keyword evidence="3" id="KW-1185">Reference proteome</keyword>
<dbReference type="PANTHER" id="PTHR40254">
    <property type="entry name" value="BLR0577 PROTEIN"/>
    <property type="match status" value="1"/>
</dbReference>
<dbReference type="InterPro" id="IPR038732">
    <property type="entry name" value="HpyO/CreE_NAD-binding"/>
</dbReference>
<reference evidence="2 3" key="1">
    <citation type="submission" date="2019-03" db="EMBL/GenBank/DDBJ databases">
        <title>Rhizobium sp. nov., an bacterium isolated from biocrust in Mu Us Desert.</title>
        <authorList>
            <person name="Lixiong L."/>
        </authorList>
    </citation>
    <scope>NUCLEOTIDE SEQUENCE [LARGE SCALE GENOMIC DNA]</scope>
    <source>
        <strain evidence="2 3">SPY-1</strain>
    </source>
</reference>
<accession>A0A4R5UP19</accession>
<proteinExistence type="predicted"/>
<dbReference type="InterPro" id="IPR036188">
    <property type="entry name" value="FAD/NAD-bd_sf"/>
</dbReference>
<dbReference type="Pfam" id="PF13454">
    <property type="entry name" value="NAD_binding_9"/>
    <property type="match status" value="1"/>
</dbReference>
<dbReference type="Proteomes" id="UP000295238">
    <property type="component" value="Unassembled WGS sequence"/>
</dbReference>
<evidence type="ECO:0000313" key="2">
    <source>
        <dbReference type="EMBL" id="TDK39676.1"/>
    </source>
</evidence>
<name>A0A4R5UP19_9HYPH</name>
<dbReference type="EMBL" id="SMTL01000001">
    <property type="protein sequence ID" value="TDK39676.1"/>
    <property type="molecule type" value="Genomic_DNA"/>
</dbReference>
<evidence type="ECO:0000259" key="1">
    <source>
        <dbReference type="Pfam" id="PF13454"/>
    </source>
</evidence>
<dbReference type="PANTHER" id="PTHR40254:SF1">
    <property type="entry name" value="BLR0577 PROTEIN"/>
    <property type="match status" value="1"/>
</dbReference>
<dbReference type="OrthoDB" id="101972at2"/>
<dbReference type="AlphaFoldDB" id="A0A4R5UP19"/>
<gene>
    <name evidence="2" type="ORF">E2F50_06115</name>
</gene>
<dbReference type="Gene3D" id="3.50.50.60">
    <property type="entry name" value="FAD/NAD(P)-binding domain"/>
    <property type="match status" value="1"/>
</dbReference>
<feature type="domain" description="FAD-dependent urate hydroxylase HpyO/Asp monooxygenase CreE-like FAD/NAD(P)-binding" evidence="1">
    <location>
        <begin position="6"/>
        <end position="153"/>
    </location>
</feature>
<evidence type="ECO:0000313" key="3">
    <source>
        <dbReference type="Proteomes" id="UP000295238"/>
    </source>
</evidence>
<sequence>MVHDVAVVGSGFSAIALTVNLLRLLPPSTSIAVIGDDPSFGRGTAYRTEFHLHRLNVPAARMSVFADQPDDFVEWLRSKGKGGSADNFASRGDYGLYLRDTLAGLLRQRERRANVDFIRAKATTCIHRNRDGLQFELDSGQELQARNVVLCLGLGSAEMPIKPRNLDTSLQDHVVQNPWRLGWLSKVRPSDEICIFGSGLTMIDQVLSLRARGHRGRIHVLSRRGLVPHSHLSHHATAVEPILPEGTRQLSTLLGAFRAQVRAGAPWRALMDGLRPRTQALWKELNQEQRSRFLRHALAWWNVHRHRISPQVFSQFQHLLENGTVAVHAGFIGGIEQKEDRFQVAYRPRGTQAQAHMNVDWIVNCTGMERAGISHSPLLQEMQRQSMIAMDELGLGISVDPFSRVVGPQGQIQPGLHAVGALTAGQFWEITAVPDIRNQAKQVAELVALNLENKAASLSDQR</sequence>
<dbReference type="SUPFAM" id="SSF51905">
    <property type="entry name" value="FAD/NAD(P)-binding domain"/>
    <property type="match status" value="1"/>
</dbReference>